<dbReference type="Gene3D" id="3.30.70.270">
    <property type="match status" value="1"/>
</dbReference>
<evidence type="ECO:0000259" key="3">
    <source>
        <dbReference type="PROSITE" id="PS50887"/>
    </source>
</evidence>
<gene>
    <name evidence="4" type="ORF">N7603_05400</name>
</gene>
<accession>A0ABT2PVV5</accession>
<keyword evidence="1" id="KW-0812">Transmembrane</keyword>
<evidence type="ECO:0000256" key="1">
    <source>
        <dbReference type="SAM" id="Phobius"/>
    </source>
</evidence>
<reference evidence="5" key="1">
    <citation type="submission" date="2023-07" db="EMBL/GenBank/DDBJ databases">
        <title>Novel Mycoplasma species identified in domestic and wild animals.</title>
        <authorList>
            <person name="Volokhov D.V."/>
            <person name="Furtak V.A."/>
            <person name="Zagorodnyaya T.A."/>
        </authorList>
    </citation>
    <scope>NUCLEOTIDE SEQUENCE [LARGE SCALE GENOMIC DNA]</scope>
    <source>
        <strain evidence="5">92-19</strain>
    </source>
</reference>
<comment type="caution">
    <text evidence="4">The sequence shown here is derived from an EMBL/GenBank/DDBJ whole genome shotgun (WGS) entry which is preliminary data.</text>
</comment>
<dbReference type="InterPro" id="IPR043128">
    <property type="entry name" value="Rev_trsase/Diguanyl_cyclase"/>
</dbReference>
<evidence type="ECO:0000259" key="2">
    <source>
        <dbReference type="PROSITE" id="PS50883"/>
    </source>
</evidence>
<dbReference type="PROSITE" id="PS50887">
    <property type="entry name" value="GGDEF"/>
    <property type="match status" value="1"/>
</dbReference>
<dbReference type="Gene3D" id="3.20.20.450">
    <property type="entry name" value="EAL domain"/>
    <property type="match status" value="1"/>
</dbReference>
<proteinExistence type="predicted"/>
<feature type="transmembrane region" description="Helical" evidence="1">
    <location>
        <begin position="268"/>
        <end position="290"/>
    </location>
</feature>
<dbReference type="PROSITE" id="PS50883">
    <property type="entry name" value="EAL"/>
    <property type="match status" value="1"/>
</dbReference>
<dbReference type="InterPro" id="IPR035919">
    <property type="entry name" value="EAL_sf"/>
</dbReference>
<dbReference type="Proteomes" id="UP001209076">
    <property type="component" value="Unassembled WGS sequence"/>
</dbReference>
<feature type="transmembrane region" description="Helical" evidence="1">
    <location>
        <begin position="6"/>
        <end position="28"/>
    </location>
</feature>
<keyword evidence="1" id="KW-1133">Transmembrane helix</keyword>
<evidence type="ECO:0000313" key="4">
    <source>
        <dbReference type="EMBL" id="MCU0105088.1"/>
    </source>
</evidence>
<keyword evidence="1" id="KW-0472">Membrane</keyword>
<dbReference type="SUPFAM" id="SSF55073">
    <property type="entry name" value="Nucleotide cyclase"/>
    <property type="match status" value="1"/>
</dbReference>
<dbReference type="InterPro" id="IPR050706">
    <property type="entry name" value="Cyclic-di-GMP_PDE-like"/>
</dbReference>
<sequence>MGRYKIRLAATFTSLFLVLSIILVFFYISITRNFISSRAEDSFETFNLGISARVEGTLNRTYETFVDMVDDYVDDGLDPVVELTADQSYDLVLLNTGTGLRINGVDYLFKPDYDSNTYYKQDISIYPLSLILQGYTEDTTYVAFSYQNVVSLVDAKAFFDTILSAYNVLNYRYVLIHKDGYTYYDEGLERNTKPFGGVFSEDDRTKFFNTLNTTNTMSGVGQYNIFNEPSFFAYTKLQSIEAGDGIYFGQVINYYDLLDSMAFLSNTLMFAFIIIMIVFMSSMFAVYRIIQSKTEDIESARLIHYYVKPYILKVNSKGKIFYYNASFKRVIKNYKKYKVVADINLRDGGTEAIEKVKKQEPFVAKFSIPSGDVYIRFIPIRYALTYALVGDDITKLEETYKYHREIAFYNNITNEPNMNYMKADVKSLVEDPKRFKHRNALVIFGIFKYGDITKVIGEKLSGEVLVYVAKTVKETLNTYQASLYHVSFDRFGILFENLSSYDDIDAWADRLAEAFEKPIDVDKNKFVLQFRIGQFNIDSDAYVSINEDQVYDNTILALTRADAFHSNKPVVYDVTFGQSLSRRQVIETDMMAGIEHHEFVMYLQPQYHINSERIVGFEALVRWDNPKYKLDSPSEFIEIAENNNMIIDIGRIVMNETFKLAKELESYDIKISMNVSPVQILQAGFVSELVNAFEQYGLKEHSISIEITETFLMTSFDIIIEKLKLLQSKGFDIHLDDFGTGYSSLLYLKELPINAIKIDKEFVKHSTADKHSRAIINMIISLAKNLDLEIIAEGVEDDKQFKFLQKSGADIIQGFYLGKAMKYEDAIALLKAYNIDRTASLLRKR</sequence>
<dbReference type="PANTHER" id="PTHR33121:SF70">
    <property type="entry name" value="SIGNALING PROTEIN YKOW"/>
    <property type="match status" value="1"/>
</dbReference>
<name>A0ABT2PVV5_9MOLU</name>
<dbReference type="InterPro" id="IPR000160">
    <property type="entry name" value="GGDEF_dom"/>
</dbReference>
<dbReference type="RefSeq" id="WP_262096351.1">
    <property type="nucleotide sequence ID" value="NZ_JAOEGN010000008.1"/>
</dbReference>
<dbReference type="Pfam" id="PF00563">
    <property type="entry name" value="EAL"/>
    <property type="match status" value="1"/>
</dbReference>
<dbReference type="InterPro" id="IPR029787">
    <property type="entry name" value="Nucleotide_cyclase"/>
</dbReference>
<feature type="domain" description="GGDEF" evidence="3">
    <location>
        <begin position="437"/>
        <end position="574"/>
    </location>
</feature>
<dbReference type="InterPro" id="IPR001633">
    <property type="entry name" value="EAL_dom"/>
</dbReference>
<dbReference type="EMBL" id="JAOEGN010000008">
    <property type="protein sequence ID" value="MCU0105088.1"/>
    <property type="molecule type" value="Genomic_DNA"/>
</dbReference>
<evidence type="ECO:0000313" key="5">
    <source>
        <dbReference type="Proteomes" id="UP001209076"/>
    </source>
</evidence>
<dbReference type="PANTHER" id="PTHR33121">
    <property type="entry name" value="CYCLIC DI-GMP PHOSPHODIESTERASE PDEF"/>
    <property type="match status" value="1"/>
</dbReference>
<dbReference type="SUPFAM" id="SSF141868">
    <property type="entry name" value="EAL domain-like"/>
    <property type="match status" value="1"/>
</dbReference>
<dbReference type="SMART" id="SM00052">
    <property type="entry name" value="EAL"/>
    <property type="match status" value="1"/>
</dbReference>
<keyword evidence="5" id="KW-1185">Reference proteome</keyword>
<feature type="domain" description="EAL" evidence="2">
    <location>
        <begin position="583"/>
        <end position="834"/>
    </location>
</feature>
<dbReference type="Pfam" id="PF00990">
    <property type="entry name" value="GGDEF"/>
    <property type="match status" value="1"/>
</dbReference>
<dbReference type="CDD" id="cd01948">
    <property type="entry name" value="EAL"/>
    <property type="match status" value="1"/>
</dbReference>
<organism evidence="4 5">
    <name type="scientific">Paracholeplasma vituli</name>
    <dbReference type="NCBI Taxonomy" id="69473"/>
    <lineage>
        <taxon>Bacteria</taxon>
        <taxon>Bacillati</taxon>
        <taxon>Mycoplasmatota</taxon>
        <taxon>Mollicutes</taxon>
        <taxon>Acholeplasmatales</taxon>
        <taxon>Acholeplasmataceae</taxon>
        <taxon>Paracholeplasma</taxon>
    </lineage>
</organism>
<protein>
    <submittedName>
        <fullName evidence="4">GGDEF domain-containing phosphodiesterase</fullName>
    </submittedName>
</protein>